<dbReference type="InterPro" id="IPR004088">
    <property type="entry name" value="KH_dom_type_1"/>
</dbReference>
<gene>
    <name evidence="3" type="ORF">RhiirA5_501923</name>
</gene>
<feature type="domain" description="K Homology" evidence="2">
    <location>
        <begin position="10"/>
        <end position="38"/>
    </location>
</feature>
<dbReference type="VEuPathDB" id="FungiDB:RhiirFUN_023763"/>
<dbReference type="AlphaFoldDB" id="A0A2N0PFS9"/>
<accession>A0A2N0PFS9</accession>
<sequence>MQNSKYTKNLTIPIPQNILIGKLIGRGGRNIKPIAERTEIPPFKNRINDASSQLNDLINKISKQENKNVPKVTDIVVVNDNLLEKFSKFSKNIKRKCYKNNKPEHHMMECVGMGNRELRRNFQDKIMICNVE</sequence>
<dbReference type="PROSITE" id="PS50084">
    <property type="entry name" value="KH_TYPE_1"/>
    <property type="match status" value="1"/>
</dbReference>
<dbReference type="Proteomes" id="UP000232722">
    <property type="component" value="Unassembled WGS sequence"/>
</dbReference>
<evidence type="ECO:0000259" key="2">
    <source>
        <dbReference type="Pfam" id="PF00013"/>
    </source>
</evidence>
<comment type="caution">
    <text evidence="3">The sequence shown here is derived from an EMBL/GenBank/DDBJ whole genome shotgun (WGS) entry which is preliminary data.</text>
</comment>
<dbReference type="Gene3D" id="3.30.1370.10">
    <property type="entry name" value="K Homology domain, type 1"/>
    <property type="match status" value="1"/>
</dbReference>
<reference evidence="3 4" key="1">
    <citation type="submission" date="2016-04" db="EMBL/GenBank/DDBJ databases">
        <title>Genome analyses suggest a sexual origin of heterokaryosis in a supposedly ancient asexual fungus.</title>
        <authorList>
            <person name="Ropars J."/>
            <person name="Sedzielewska K."/>
            <person name="Noel J."/>
            <person name="Charron P."/>
            <person name="Farinelli L."/>
            <person name="Marton T."/>
            <person name="Kruger M."/>
            <person name="Pelin A."/>
            <person name="Brachmann A."/>
            <person name="Corradi N."/>
        </authorList>
    </citation>
    <scope>NUCLEOTIDE SEQUENCE [LARGE SCALE GENOMIC DNA]</scope>
    <source>
        <strain evidence="3 4">A5</strain>
    </source>
</reference>
<dbReference type="EMBL" id="LLXJ01000848">
    <property type="protein sequence ID" value="PKC05684.1"/>
    <property type="molecule type" value="Genomic_DNA"/>
</dbReference>
<proteinExistence type="predicted"/>
<dbReference type="Pfam" id="PF00013">
    <property type="entry name" value="KH_1"/>
    <property type="match status" value="1"/>
</dbReference>
<reference evidence="3 4" key="2">
    <citation type="submission" date="2017-09" db="EMBL/GenBank/DDBJ databases">
        <title>Extensive intraspecific genome diversity in a model arbuscular mycorrhizal fungus.</title>
        <authorList>
            <person name="Chen E.C."/>
            <person name="Morin E."/>
            <person name="Beaudet D."/>
            <person name="Noel J."/>
            <person name="Ndikumana S."/>
            <person name="Charron P."/>
            <person name="St-Onge C."/>
            <person name="Giorgi J."/>
            <person name="Grigoriev I.V."/>
            <person name="Roux C."/>
            <person name="Martin F.M."/>
            <person name="Corradi N."/>
        </authorList>
    </citation>
    <scope>NUCLEOTIDE SEQUENCE [LARGE SCALE GENOMIC DNA]</scope>
    <source>
        <strain evidence="3 4">A5</strain>
    </source>
</reference>
<evidence type="ECO:0000256" key="1">
    <source>
        <dbReference type="PROSITE-ProRule" id="PRU00117"/>
    </source>
</evidence>
<evidence type="ECO:0000313" key="4">
    <source>
        <dbReference type="Proteomes" id="UP000232722"/>
    </source>
</evidence>
<protein>
    <recommendedName>
        <fullName evidence="2">K Homology domain-containing protein</fullName>
    </recommendedName>
</protein>
<organism evidence="3 4">
    <name type="scientific">Rhizophagus irregularis</name>
    <dbReference type="NCBI Taxonomy" id="588596"/>
    <lineage>
        <taxon>Eukaryota</taxon>
        <taxon>Fungi</taxon>
        <taxon>Fungi incertae sedis</taxon>
        <taxon>Mucoromycota</taxon>
        <taxon>Glomeromycotina</taxon>
        <taxon>Glomeromycetes</taxon>
        <taxon>Glomerales</taxon>
        <taxon>Glomeraceae</taxon>
        <taxon>Rhizophagus</taxon>
    </lineage>
</organism>
<dbReference type="InterPro" id="IPR036612">
    <property type="entry name" value="KH_dom_type_1_sf"/>
</dbReference>
<dbReference type="GO" id="GO:0003723">
    <property type="term" value="F:RNA binding"/>
    <property type="evidence" value="ECO:0007669"/>
    <property type="project" value="UniProtKB-UniRule"/>
</dbReference>
<keyword evidence="1" id="KW-0694">RNA-binding</keyword>
<dbReference type="VEuPathDB" id="FungiDB:FUN_016383"/>
<name>A0A2N0PFS9_9GLOM</name>
<evidence type="ECO:0000313" key="3">
    <source>
        <dbReference type="EMBL" id="PKC05684.1"/>
    </source>
</evidence>
<dbReference type="VEuPathDB" id="FungiDB:RhiirA1_473186"/>